<dbReference type="CDD" id="cd02910">
    <property type="entry name" value="cupin_Yhhw_N"/>
    <property type="match status" value="1"/>
</dbReference>
<dbReference type="AlphaFoldDB" id="A0A1X1U666"/>
<evidence type="ECO:0000256" key="2">
    <source>
        <dbReference type="RuleBase" id="RU003457"/>
    </source>
</evidence>
<dbReference type="Pfam" id="PF02678">
    <property type="entry name" value="Pirin"/>
    <property type="match status" value="1"/>
</dbReference>
<dbReference type="OrthoDB" id="321327at2"/>
<comment type="similarity">
    <text evidence="1 2">Belongs to the pirin family.</text>
</comment>
<dbReference type="InterPro" id="IPR003829">
    <property type="entry name" value="Pirin_N_dom"/>
</dbReference>
<dbReference type="Pfam" id="PF17954">
    <property type="entry name" value="Pirin_C_2"/>
    <property type="match status" value="1"/>
</dbReference>
<reference evidence="5 6" key="1">
    <citation type="submission" date="2016-01" db="EMBL/GenBank/DDBJ databases">
        <title>The new phylogeny of the genus Mycobacterium.</title>
        <authorList>
            <person name="Tarcisio F."/>
            <person name="Conor M."/>
            <person name="Antonella G."/>
            <person name="Elisabetta G."/>
            <person name="Giulia F.S."/>
            <person name="Sara T."/>
            <person name="Anna F."/>
            <person name="Clotilde B."/>
            <person name="Roberto B."/>
            <person name="Veronica D.S."/>
            <person name="Fabio R."/>
            <person name="Monica P."/>
            <person name="Olivier J."/>
            <person name="Enrico T."/>
            <person name="Nicola S."/>
        </authorList>
    </citation>
    <scope>NUCLEOTIDE SEQUENCE [LARGE SCALE GENOMIC DNA]</scope>
    <source>
        <strain evidence="5 6">DSM 44852</strain>
    </source>
</reference>
<dbReference type="STRING" id="292462.AWC05_22645"/>
<dbReference type="InterPro" id="IPR041602">
    <property type="entry name" value="Quercetinase_C"/>
</dbReference>
<dbReference type="SUPFAM" id="SSF51182">
    <property type="entry name" value="RmlC-like cupins"/>
    <property type="match status" value="1"/>
</dbReference>
<evidence type="ECO:0000313" key="6">
    <source>
        <dbReference type="Proteomes" id="UP000193010"/>
    </source>
</evidence>
<evidence type="ECO:0000259" key="3">
    <source>
        <dbReference type="Pfam" id="PF02678"/>
    </source>
</evidence>
<keyword evidence="5" id="KW-0223">Dioxygenase</keyword>
<dbReference type="Proteomes" id="UP000193010">
    <property type="component" value="Unassembled WGS sequence"/>
</dbReference>
<dbReference type="Gene3D" id="2.60.120.10">
    <property type="entry name" value="Jelly Rolls"/>
    <property type="match status" value="2"/>
</dbReference>
<evidence type="ECO:0000256" key="1">
    <source>
        <dbReference type="ARBA" id="ARBA00008416"/>
    </source>
</evidence>
<accession>A0A1X1U666</accession>
<keyword evidence="6" id="KW-1185">Reference proteome</keyword>
<dbReference type="RefSeq" id="WP_085222442.1">
    <property type="nucleotide sequence ID" value="NZ_AP022576.1"/>
</dbReference>
<dbReference type="GO" id="GO:0051213">
    <property type="term" value="F:dioxygenase activity"/>
    <property type="evidence" value="ECO:0007669"/>
    <property type="project" value="UniProtKB-KW"/>
</dbReference>
<keyword evidence="5" id="KW-0560">Oxidoreductase</keyword>
<gene>
    <name evidence="5" type="ORF">AWC05_22645</name>
</gene>
<feature type="domain" description="Pirin N-terminal" evidence="3">
    <location>
        <begin position="11"/>
        <end position="122"/>
    </location>
</feature>
<dbReference type="EMBL" id="LQOV01000015">
    <property type="protein sequence ID" value="ORV52315.1"/>
    <property type="molecule type" value="Genomic_DNA"/>
</dbReference>
<dbReference type="PANTHER" id="PTHR43212:SF3">
    <property type="entry name" value="QUERCETIN 2,3-DIOXYGENASE"/>
    <property type="match status" value="1"/>
</dbReference>
<feature type="domain" description="Quercetin 2,3-dioxygenase C-terminal cupin" evidence="4">
    <location>
        <begin position="156"/>
        <end position="233"/>
    </location>
</feature>
<evidence type="ECO:0000259" key="4">
    <source>
        <dbReference type="Pfam" id="PF17954"/>
    </source>
</evidence>
<organism evidence="5 6">
    <name type="scientific">Mycobacterium florentinum</name>
    <dbReference type="NCBI Taxonomy" id="292462"/>
    <lineage>
        <taxon>Bacteria</taxon>
        <taxon>Bacillati</taxon>
        <taxon>Actinomycetota</taxon>
        <taxon>Actinomycetes</taxon>
        <taxon>Mycobacteriales</taxon>
        <taxon>Mycobacteriaceae</taxon>
        <taxon>Mycobacterium</taxon>
        <taxon>Mycobacterium simiae complex</taxon>
    </lineage>
</organism>
<dbReference type="InterPro" id="IPR012093">
    <property type="entry name" value="Pirin"/>
</dbReference>
<proteinExistence type="inferred from homology"/>
<comment type="caution">
    <text evidence="5">The sequence shown here is derived from an EMBL/GenBank/DDBJ whole genome shotgun (WGS) entry which is preliminary data.</text>
</comment>
<sequence>MAAHFEIRRAVDRAVTTTPWLTSRHSFSFGDHYEPDNTHHGLLVVNNDDVVAPQSGFDTHPHRDMEIVTWVLEGELTHQDSAGNHGVIYPGLAQRMSAGNGILHSEKNDSLTQPVHFVQMWVIPDETGISPGYQQHEIGHIGADLVTIASGIPGHDAAISLHNRDAALHVARLQPGDAVTAPNAAYLHVFLPRGRLTLDGAGELTEGDAARLTDADGPRLTATEPTELLIWEMHANLGG</sequence>
<protein>
    <submittedName>
        <fullName evidence="5">Quercetin 2,3-dioxygenase</fullName>
    </submittedName>
</protein>
<evidence type="ECO:0000313" key="5">
    <source>
        <dbReference type="EMBL" id="ORV52315.1"/>
    </source>
</evidence>
<dbReference type="PANTHER" id="PTHR43212">
    <property type="entry name" value="QUERCETIN 2,3-DIOXYGENASE"/>
    <property type="match status" value="1"/>
</dbReference>
<dbReference type="InterPro" id="IPR014710">
    <property type="entry name" value="RmlC-like_jellyroll"/>
</dbReference>
<dbReference type="InterPro" id="IPR011051">
    <property type="entry name" value="RmlC_Cupin_sf"/>
</dbReference>
<name>A0A1X1U666_MYCFL</name>